<evidence type="ECO:0000313" key="3">
    <source>
        <dbReference type="Proteomes" id="UP000515913"/>
    </source>
</evidence>
<name>A0A7G9GX52_9FUSO</name>
<organism evidence="2 3">
    <name type="scientific">Fusobacterium hominis</name>
    <dbReference type="NCBI Taxonomy" id="2764326"/>
    <lineage>
        <taxon>Bacteria</taxon>
        <taxon>Fusobacteriati</taxon>
        <taxon>Fusobacteriota</taxon>
        <taxon>Fusobacteriia</taxon>
        <taxon>Fusobacteriales</taxon>
        <taxon>Fusobacteriaceae</taxon>
        <taxon>Fusobacterium</taxon>
    </lineage>
</organism>
<evidence type="ECO:0000313" key="2">
    <source>
        <dbReference type="EMBL" id="QNM15384.1"/>
    </source>
</evidence>
<dbReference type="KEGG" id="fho:H9Q81_00655"/>
<gene>
    <name evidence="2" type="ORF">H9Q81_00655</name>
</gene>
<keyword evidence="3" id="KW-1185">Reference proteome</keyword>
<accession>A0A7G9GX52</accession>
<dbReference type="EMBL" id="CP060637">
    <property type="protein sequence ID" value="QNM15384.1"/>
    <property type="molecule type" value="Genomic_DNA"/>
</dbReference>
<feature type="signal peptide" evidence="1">
    <location>
        <begin position="1"/>
        <end position="21"/>
    </location>
</feature>
<reference evidence="2 3" key="1">
    <citation type="submission" date="2020-08" db="EMBL/GenBank/DDBJ databases">
        <authorList>
            <person name="Liu C."/>
            <person name="Sun Q."/>
        </authorList>
    </citation>
    <scope>NUCLEOTIDE SEQUENCE [LARGE SCALE GENOMIC DNA]</scope>
    <source>
        <strain evidence="2 3">NSJ-57</strain>
    </source>
</reference>
<protein>
    <recommendedName>
        <fullName evidence="4">Lipoprotein</fullName>
    </recommendedName>
</protein>
<evidence type="ECO:0008006" key="4">
    <source>
        <dbReference type="Google" id="ProtNLM"/>
    </source>
</evidence>
<feature type="chain" id="PRO_5028831680" description="Lipoprotein" evidence="1">
    <location>
        <begin position="22"/>
        <end position="180"/>
    </location>
</feature>
<dbReference type="RefSeq" id="WP_101473512.1">
    <property type="nucleotide sequence ID" value="NZ_CP060637.1"/>
</dbReference>
<evidence type="ECO:0000256" key="1">
    <source>
        <dbReference type="SAM" id="SignalP"/>
    </source>
</evidence>
<dbReference type="AlphaFoldDB" id="A0A7G9GX52"/>
<dbReference type="Proteomes" id="UP000515913">
    <property type="component" value="Chromosome"/>
</dbReference>
<keyword evidence="1" id="KW-0732">Signal</keyword>
<sequence length="180" mass="19813">MKKFFGFLYLCLIFLTGCTSINNFIDEAIPSRAPAIPVALQEQIAGKVNPENELFAVGSATLDKSGGLIAQAKATQNARNLLKEKLKKEVKINFDTFLLNTDTYTKGIISPVMTDLINYTVELALKNANQTGQWEGENSVYSLVSIDRNKVLELSKQVFSGYIGDISGKLNSIKDKIIES</sequence>
<dbReference type="PROSITE" id="PS51257">
    <property type="entry name" value="PROKAR_LIPOPROTEIN"/>
    <property type="match status" value="1"/>
</dbReference>
<proteinExistence type="predicted"/>